<dbReference type="PROSITE" id="PS51401">
    <property type="entry name" value="CHORD"/>
    <property type="match status" value="2"/>
</dbReference>
<sequence length="407" mass="42356">MVICTRRGCGVDFDAASSSSSTAASAECKHHPGAPIFHEGLKSWSCCKDVNKPVMEFDQFLAIPGCSSAQGHSTEKQAVPTVKNGVVVPEGSAGADDQALADAAQDVSLVSKDASGKETFGTVVQPLTGNSLLAAQNAAASSSSSKSAAAAAAGAAAAAAAAAKAAEEEQDPTDVNADAALKTGAICKRSGCGHSFAGGARDRTTEECKFHRGSPIFHEGSKGWSCCKRRVLDFNDFLQIEPCTTAKHGHLYLGAPKPRSHLPSNGARVGAGAGSGASQDNADADAEEQVDCRMDHYETPNDIRLTVYAKAVNADRSSIEFHDSQVVFNLSLPPLASSSSSPTTPRRFAKSLNTFAPIVPAECSFTITKFKVDLVLTKAAKGQSWPALEAGDRVFGYGLTFGRDKDK</sequence>
<feature type="domain" description="CHORD" evidence="6">
    <location>
        <begin position="187"/>
        <end position="248"/>
    </location>
</feature>
<keyword evidence="3" id="KW-0862">Zinc</keyword>
<evidence type="ECO:0000313" key="7">
    <source>
        <dbReference type="EMBL" id="PWY99560.1"/>
    </source>
</evidence>
<keyword evidence="8" id="KW-1185">Reference proteome</keyword>
<dbReference type="InterPro" id="IPR039790">
    <property type="entry name" value="CHRD1"/>
</dbReference>
<dbReference type="InterPro" id="IPR007052">
    <property type="entry name" value="CS_dom"/>
</dbReference>
<evidence type="ECO:0000256" key="3">
    <source>
        <dbReference type="ARBA" id="ARBA00022833"/>
    </source>
</evidence>
<dbReference type="AlphaFoldDB" id="A0A317XQJ4"/>
<evidence type="ECO:0000256" key="1">
    <source>
        <dbReference type="ARBA" id="ARBA00022723"/>
    </source>
</evidence>
<dbReference type="Pfam" id="PF04968">
    <property type="entry name" value="CHORD"/>
    <property type="match status" value="2"/>
</dbReference>
<dbReference type="PROSITE" id="PS51203">
    <property type="entry name" value="CS"/>
    <property type="match status" value="1"/>
</dbReference>
<dbReference type="OrthoDB" id="1898560at2759"/>
<keyword evidence="2" id="KW-0677">Repeat</keyword>
<dbReference type="PANTHER" id="PTHR46983">
    <property type="entry name" value="CYSTEINE AND HISTIDINE-RICH DOMAIN-CONTAINING PROTEIN 1"/>
    <property type="match status" value="1"/>
</dbReference>
<evidence type="ECO:0000259" key="6">
    <source>
        <dbReference type="PROSITE" id="PS51401"/>
    </source>
</evidence>
<dbReference type="EMBL" id="KZ819195">
    <property type="protein sequence ID" value="PWY99560.1"/>
    <property type="molecule type" value="Genomic_DNA"/>
</dbReference>
<proteinExistence type="predicted"/>
<dbReference type="STRING" id="1882483.A0A317XQJ4"/>
<evidence type="ECO:0000313" key="8">
    <source>
        <dbReference type="Proteomes" id="UP000246740"/>
    </source>
</evidence>
<organism evidence="7 8">
    <name type="scientific">Testicularia cyperi</name>
    <dbReference type="NCBI Taxonomy" id="1882483"/>
    <lineage>
        <taxon>Eukaryota</taxon>
        <taxon>Fungi</taxon>
        <taxon>Dikarya</taxon>
        <taxon>Basidiomycota</taxon>
        <taxon>Ustilaginomycotina</taxon>
        <taxon>Ustilaginomycetes</taxon>
        <taxon>Ustilaginales</taxon>
        <taxon>Anthracoideaceae</taxon>
        <taxon>Testicularia</taxon>
    </lineage>
</organism>
<keyword evidence="1" id="KW-0479">Metal-binding</keyword>
<feature type="domain" description="CHORD" evidence="6">
    <location>
        <begin position="4"/>
        <end position="72"/>
    </location>
</feature>
<dbReference type="CDD" id="cd06466">
    <property type="entry name" value="p23_CS_SGT1_like"/>
    <property type="match status" value="1"/>
</dbReference>
<evidence type="ECO:0000259" key="5">
    <source>
        <dbReference type="PROSITE" id="PS51203"/>
    </source>
</evidence>
<accession>A0A317XQJ4</accession>
<evidence type="ECO:0000256" key="2">
    <source>
        <dbReference type="ARBA" id="ARBA00022737"/>
    </source>
</evidence>
<feature type="region of interest" description="Disordered" evidence="4">
    <location>
        <begin position="257"/>
        <end position="287"/>
    </location>
</feature>
<evidence type="ECO:0000256" key="4">
    <source>
        <dbReference type="SAM" id="MobiDB-lite"/>
    </source>
</evidence>
<dbReference type="InterPro" id="IPR007051">
    <property type="entry name" value="CHORD_dom"/>
</dbReference>
<feature type="domain" description="CS" evidence="5">
    <location>
        <begin position="289"/>
        <end position="389"/>
    </location>
</feature>
<reference evidence="7 8" key="1">
    <citation type="journal article" date="2018" name="Mol. Biol. Evol.">
        <title>Broad Genomic Sampling Reveals a Smut Pathogenic Ancestry of the Fungal Clade Ustilaginomycotina.</title>
        <authorList>
            <person name="Kijpornyongpan T."/>
            <person name="Mondo S.J."/>
            <person name="Barry K."/>
            <person name="Sandor L."/>
            <person name="Lee J."/>
            <person name="Lipzen A."/>
            <person name="Pangilinan J."/>
            <person name="LaButti K."/>
            <person name="Hainaut M."/>
            <person name="Henrissat B."/>
            <person name="Grigoriev I.V."/>
            <person name="Spatafora J.W."/>
            <person name="Aime M.C."/>
        </authorList>
    </citation>
    <scope>NUCLEOTIDE SEQUENCE [LARGE SCALE GENOMIC DNA]</scope>
    <source>
        <strain evidence="7 8">MCA 3645</strain>
    </source>
</reference>
<dbReference type="PANTHER" id="PTHR46983:SF3">
    <property type="entry name" value="CHPADIPLOID STATE MAINTENANCE PROTEIN CHPA"/>
    <property type="match status" value="1"/>
</dbReference>
<dbReference type="Proteomes" id="UP000246740">
    <property type="component" value="Unassembled WGS sequence"/>
</dbReference>
<gene>
    <name evidence="7" type="ORF">BCV70DRAFT_201128</name>
</gene>
<dbReference type="Gene3D" id="2.60.40.790">
    <property type="match status" value="1"/>
</dbReference>
<dbReference type="GO" id="GO:0046872">
    <property type="term" value="F:metal ion binding"/>
    <property type="evidence" value="ECO:0007669"/>
    <property type="project" value="UniProtKB-KW"/>
</dbReference>
<protein>
    <submittedName>
        <fullName evidence="7">Chord-domain-containing protein</fullName>
    </submittedName>
</protein>
<dbReference type="InterPro" id="IPR008978">
    <property type="entry name" value="HSP20-like_chaperone"/>
</dbReference>
<dbReference type="SUPFAM" id="SSF49764">
    <property type="entry name" value="HSP20-like chaperones"/>
    <property type="match status" value="1"/>
</dbReference>
<name>A0A317XQJ4_9BASI</name>
<dbReference type="InParanoid" id="A0A317XQJ4"/>
<dbReference type="Pfam" id="PF04969">
    <property type="entry name" value="CS"/>
    <property type="match status" value="1"/>
</dbReference>
<dbReference type="Gene3D" id="4.10.1130.20">
    <property type="match status" value="2"/>
</dbReference>